<keyword evidence="2" id="KW-0285">Flavoprotein</keyword>
<dbReference type="PANTHER" id="PTHR43004">
    <property type="entry name" value="TRK SYSTEM POTASSIUM UPTAKE PROTEIN"/>
    <property type="match status" value="1"/>
</dbReference>
<organism evidence="5 6">
    <name type="scientific">Winogradskya humida</name>
    <dbReference type="NCBI Taxonomy" id="113566"/>
    <lineage>
        <taxon>Bacteria</taxon>
        <taxon>Bacillati</taxon>
        <taxon>Actinomycetota</taxon>
        <taxon>Actinomycetes</taxon>
        <taxon>Micromonosporales</taxon>
        <taxon>Micromonosporaceae</taxon>
        <taxon>Winogradskya</taxon>
    </lineage>
</organism>
<dbReference type="RefSeq" id="WP_203834260.1">
    <property type="nucleotide sequence ID" value="NZ_BAAATV010000001.1"/>
</dbReference>
<proteinExistence type="predicted"/>
<sequence>MNTESDVIIVGAGPVGLLLAAELRLAGVGTVVLERAPEPSAHPKALGLHARTLEQLAMRGLIGPFLAHGVRVPAWHFGFLEQRLDLTRLDTPYPFLLAFPQDRTETILRERALELGARIVRGEAVTGVSQTATDVRVETGNRTWRSSWVVGADGAGSTVRKAAGIGFPGTDADTWAYLGDVHASARPAPGFGVHNDKGALIVAPLPGGLLRFTGFDPQDQAGARREVTLDELAATTQRIAGTDFGLHDPAWLSRFGNATRVAAQYRKDRVLLAGDAAHMHFPAGGVGLNLGLQDAMNLGWKLAAVVQNRAEPSLLDTYESERQPWAHDVAEHTLAQTALITATTPTGQALRALLSNLIGTHTELSLTLARRLSALDVHYPLDGAHPLIGTRVATADMPDGRALRTDSTIIRPDGYVWWTADGTEPVPVSAIRAGRLPG</sequence>
<evidence type="ECO:0000259" key="4">
    <source>
        <dbReference type="Pfam" id="PF01494"/>
    </source>
</evidence>
<dbReference type="SUPFAM" id="SSF51905">
    <property type="entry name" value="FAD/NAD(P)-binding domain"/>
    <property type="match status" value="1"/>
</dbReference>
<dbReference type="Gene3D" id="3.30.70.2450">
    <property type="match status" value="1"/>
</dbReference>
<comment type="caution">
    <text evidence="5">The sequence shown here is derived from an EMBL/GenBank/DDBJ whole genome shotgun (WGS) entry which is preliminary data.</text>
</comment>
<comment type="cofactor">
    <cofactor evidence="1">
        <name>FAD</name>
        <dbReference type="ChEBI" id="CHEBI:57692"/>
    </cofactor>
</comment>
<feature type="domain" description="FAD-binding" evidence="4">
    <location>
        <begin position="5"/>
        <end position="331"/>
    </location>
</feature>
<dbReference type="PANTHER" id="PTHR43004:SF19">
    <property type="entry name" value="BINDING MONOOXYGENASE, PUTATIVE (JCVI)-RELATED"/>
    <property type="match status" value="1"/>
</dbReference>
<name>A0ABQ3ZED1_9ACTN</name>
<keyword evidence="6" id="KW-1185">Reference proteome</keyword>
<dbReference type="EMBL" id="BOMN01000001">
    <property type="protein sequence ID" value="GIE16939.1"/>
    <property type="molecule type" value="Genomic_DNA"/>
</dbReference>
<gene>
    <name evidence="5" type="ORF">Ahu01nite_000410</name>
</gene>
<dbReference type="InterPro" id="IPR036188">
    <property type="entry name" value="FAD/NAD-bd_sf"/>
</dbReference>
<evidence type="ECO:0000313" key="5">
    <source>
        <dbReference type="EMBL" id="GIE16939.1"/>
    </source>
</evidence>
<keyword evidence="3" id="KW-0274">FAD</keyword>
<evidence type="ECO:0000256" key="2">
    <source>
        <dbReference type="ARBA" id="ARBA00022630"/>
    </source>
</evidence>
<evidence type="ECO:0000256" key="3">
    <source>
        <dbReference type="ARBA" id="ARBA00022827"/>
    </source>
</evidence>
<dbReference type="InterPro" id="IPR002938">
    <property type="entry name" value="FAD-bd"/>
</dbReference>
<evidence type="ECO:0000313" key="6">
    <source>
        <dbReference type="Proteomes" id="UP000603200"/>
    </source>
</evidence>
<dbReference type="PRINTS" id="PR00420">
    <property type="entry name" value="RNGMNOXGNASE"/>
</dbReference>
<dbReference type="Pfam" id="PF01494">
    <property type="entry name" value="FAD_binding_3"/>
    <property type="match status" value="1"/>
</dbReference>
<evidence type="ECO:0000256" key="1">
    <source>
        <dbReference type="ARBA" id="ARBA00001974"/>
    </source>
</evidence>
<protein>
    <recommendedName>
        <fullName evidence="4">FAD-binding domain-containing protein</fullName>
    </recommendedName>
</protein>
<reference evidence="5 6" key="1">
    <citation type="submission" date="2021-01" db="EMBL/GenBank/DDBJ databases">
        <title>Whole genome shotgun sequence of Actinoplanes humidus NBRC 14915.</title>
        <authorList>
            <person name="Komaki H."/>
            <person name="Tamura T."/>
        </authorList>
    </citation>
    <scope>NUCLEOTIDE SEQUENCE [LARGE SCALE GENOMIC DNA]</scope>
    <source>
        <strain evidence="5 6">NBRC 14915</strain>
    </source>
</reference>
<dbReference type="Gene3D" id="3.50.50.60">
    <property type="entry name" value="FAD/NAD(P)-binding domain"/>
    <property type="match status" value="1"/>
</dbReference>
<dbReference type="InterPro" id="IPR050641">
    <property type="entry name" value="RIFMO-like"/>
</dbReference>
<accession>A0ABQ3ZED1</accession>
<dbReference type="Proteomes" id="UP000603200">
    <property type="component" value="Unassembled WGS sequence"/>
</dbReference>